<dbReference type="Proteomes" id="UP000292927">
    <property type="component" value="Unassembled WGS sequence"/>
</dbReference>
<dbReference type="PANTHER" id="PTHR47837">
    <property type="entry name" value="GTP PYROPHOSPHOKINASE YJBM"/>
    <property type="match status" value="1"/>
</dbReference>
<dbReference type="SUPFAM" id="SSF81301">
    <property type="entry name" value="Nucleotidyltransferase"/>
    <property type="match status" value="1"/>
</dbReference>
<feature type="domain" description="RelA/SpoT" evidence="2">
    <location>
        <begin position="69"/>
        <end position="190"/>
    </location>
</feature>
<dbReference type="GO" id="GO:0016301">
    <property type="term" value="F:kinase activity"/>
    <property type="evidence" value="ECO:0007669"/>
    <property type="project" value="UniProtKB-KW"/>
</dbReference>
<gene>
    <name evidence="3" type="ORF">EV209_2642</name>
</gene>
<comment type="caution">
    <text evidence="3">The sequence shown here is derived from an EMBL/GenBank/DDBJ whole genome shotgun (WGS) entry which is preliminary data.</text>
</comment>
<reference evidence="3 4" key="1">
    <citation type="submission" date="2019-02" db="EMBL/GenBank/DDBJ databases">
        <title>Genomic Encyclopedia of Type Strains, Phase IV (KMG-IV): sequencing the most valuable type-strain genomes for metagenomic binning, comparative biology and taxonomic classification.</title>
        <authorList>
            <person name="Goeker M."/>
        </authorList>
    </citation>
    <scope>NUCLEOTIDE SEQUENCE [LARGE SCALE GENOMIC DNA]</scope>
    <source>
        <strain evidence="3 4">DSM 29486</strain>
    </source>
</reference>
<dbReference type="EMBL" id="SGXF01000006">
    <property type="protein sequence ID" value="RZS92899.1"/>
    <property type="molecule type" value="Genomic_DNA"/>
</dbReference>
<dbReference type="Gene3D" id="1.10.287.860">
    <property type="entry name" value="Nucleotidyltransferase"/>
    <property type="match status" value="1"/>
</dbReference>
<keyword evidence="3" id="KW-0808">Transferase</keyword>
<comment type="pathway">
    <text evidence="1">Purine metabolism; ppGpp biosynthesis; ppGpp from GTP: step 1/2.</text>
</comment>
<dbReference type="Gene3D" id="3.30.460.10">
    <property type="entry name" value="Beta Polymerase, domain 2"/>
    <property type="match status" value="1"/>
</dbReference>
<evidence type="ECO:0000259" key="2">
    <source>
        <dbReference type="SMART" id="SM00954"/>
    </source>
</evidence>
<evidence type="ECO:0000313" key="3">
    <source>
        <dbReference type="EMBL" id="RZS92899.1"/>
    </source>
</evidence>
<keyword evidence="3" id="KW-0418">Kinase</keyword>
<dbReference type="GO" id="GO:0015970">
    <property type="term" value="P:guanosine tetraphosphate biosynthetic process"/>
    <property type="evidence" value="ECO:0007669"/>
    <property type="project" value="UniProtKB-UniPathway"/>
</dbReference>
<dbReference type="AlphaFoldDB" id="A0A4V2F5I1"/>
<sequence>MDIYRRVCYNHTYKTVMIVKGGMQMEIQLWREALAPYRLAVDELIVKFNYIMEEYKIAGKYCPIEQVIGRVKSISSILEKAKKKNIPIPELTKRLEDIAGVRIICQFEEDIRKVVEMIRQRTDMKVTDEVDYITKSKPSGYRSYHVIVEYRVQTSEGEKVIPVEIQIRTLAMNFWAVIEHSLRYKYGKNLPQHISQRLNASAEAVISLDAEMASIRDEILEAQGSFRQRANVVAEVLNTLRSLYRIGDKEETLRLQEEFFRIYNESDMDELERFSSHVDHIAQMYMAQQL</sequence>
<evidence type="ECO:0000256" key="1">
    <source>
        <dbReference type="ARBA" id="ARBA00004976"/>
    </source>
</evidence>
<dbReference type="CDD" id="cd05399">
    <property type="entry name" value="NT_Rel-Spo_like"/>
    <property type="match status" value="1"/>
</dbReference>
<dbReference type="Pfam" id="PF04607">
    <property type="entry name" value="RelA_SpoT"/>
    <property type="match status" value="1"/>
</dbReference>
<dbReference type="PANTHER" id="PTHR47837:SF2">
    <property type="entry name" value="GTP PYROPHOSPHOKINASE YWAC"/>
    <property type="match status" value="1"/>
</dbReference>
<accession>A0A4V2F5I1</accession>
<organism evidence="3 4">
    <name type="scientific">Cuneatibacter caecimuris</name>
    <dbReference type="NCBI Taxonomy" id="1796618"/>
    <lineage>
        <taxon>Bacteria</taxon>
        <taxon>Bacillati</taxon>
        <taxon>Bacillota</taxon>
        <taxon>Clostridia</taxon>
        <taxon>Lachnospirales</taxon>
        <taxon>Lachnospiraceae</taxon>
        <taxon>Cuneatibacter</taxon>
    </lineage>
</organism>
<proteinExistence type="predicted"/>
<dbReference type="InterPro" id="IPR043519">
    <property type="entry name" value="NT_sf"/>
</dbReference>
<evidence type="ECO:0000313" key="4">
    <source>
        <dbReference type="Proteomes" id="UP000292927"/>
    </source>
</evidence>
<protein>
    <submittedName>
        <fullName evidence="3">Putative GTP pyrophosphokinase</fullName>
    </submittedName>
</protein>
<dbReference type="InterPro" id="IPR007685">
    <property type="entry name" value="RelA_SpoT"/>
</dbReference>
<dbReference type="InterPro" id="IPR052366">
    <property type="entry name" value="GTP_Pyrophosphokinase"/>
</dbReference>
<keyword evidence="4" id="KW-1185">Reference proteome</keyword>
<dbReference type="SMART" id="SM00954">
    <property type="entry name" value="RelA_SpoT"/>
    <property type="match status" value="1"/>
</dbReference>
<dbReference type="UniPathway" id="UPA00908">
    <property type="reaction ID" value="UER00884"/>
</dbReference>
<name>A0A4V2F5I1_9FIRM</name>